<reference evidence="2 3" key="1">
    <citation type="submission" date="2021-06" db="EMBL/GenBank/DDBJ databases">
        <authorList>
            <person name="Pan X."/>
        </authorList>
    </citation>
    <scope>NUCLEOTIDE SEQUENCE [LARGE SCALE GENOMIC DNA]</scope>
    <source>
        <strain evidence="2 3">4503</strain>
    </source>
</reference>
<feature type="compositionally biased region" description="Basic residues" evidence="1">
    <location>
        <begin position="439"/>
        <end position="451"/>
    </location>
</feature>
<keyword evidence="3" id="KW-1185">Reference proteome</keyword>
<proteinExistence type="predicted"/>
<accession>A0ABS6CJX9</accession>
<feature type="region of interest" description="Disordered" evidence="1">
    <location>
        <begin position="412"/>
        <end position="474"/>
    </location>
</feature>
<sequence length="532" mass="58845">MLVELVEDRQRDALLVECRARKIEPPGRVDRILTAVQSRAEKAFCARTIERLGQVCTARLLALVAEGSEDGTALSASLKRDPGAVGLDSLLTEVNKLNDVRQLGLSEGLFADCSEKLLAAWRARAIKMYPSDFRDTAEDVRITLLATLCSSRQAEITDALADLLIALVQKINARAERRVEKQLTAELKKVRGKEGILFKLADAAVGKPDEIVRTALYPVVGEKTLRDLVAEAKANEKVFKARVRTTLRSSYSSYYRQMLPPLLKSLGFKCNNTAYRPVMDALVLLERYAEVDGKTRFYDAADQVQMDGVMRKDWCEVVVEDKGRVERMPYGLCVLVALRDVIGRREICVEGGLGWRNSEDGLPGDFEAARAVDYAVIRRSVDPEGFIADLKRRMISGLDWLSAALADGSVGGVKVTGPRRPGTRRRPGCTARQRVPSRCSRRLTAPRRRRSTGAITPSAGARPRPRPRTLGPVAVPTGRFRATWRAARRSSAVTQSGRVTEVEPEPEVVSIRRGRCLPSCCQMSLDGEVSRL</sequence>
<evidence type="ECO:0000313" key="3">
    <source>
        <dbReference type="Proteomes" id="UP000720508"/>
    </source>
</evidence>
<organism evidence="2 3">
    <name type="scientific">Streptomyces niphimycinicus</name>
    <dbReference type="NCBI Taxonomy" id="2842201"/>
    <lineage>
        <taxon>Bacteria</taxon>
        <taxon>Bacillati</taxon>
        <taxon>Actinomycetota</taxon>
        <taxon>Actinomycetes</taxon>
        <taxon>Kitasatosporales</taxon>
        <taxon>Streptomycetaceae</taxon>
        <taxon>Streptomyces</taxon>
    </lineage>
</organism>
<gene>
    <name evidence="2" type="ORF">KN815_24750</name>
</gene>
<evidence type="ECO:0000256" key="1">
    <source>
        <dbReference type="SAM" id="MobiDB-lite"/>
    </source>
</evidence>
<evidence type="ECO:0000313" key="2">
    <source>
        <dbReference type="EMBL" id="MBU3867149.1"/>
    </source>
</evidence>
<evidence type="ECO:0008006" key="4">
    <source>
        <dbReference type="Google" id="ProtNLM"/>
    </source>
</evidence>
<dbReference type="EMBL" id="JAHLEM010000281">
    <property type="protein sequence ID" value="MBU3867149.1"/>
    <property type="molecule type" value="Genomic_DNA"/>
</dbReference>
<protein>
    <recommendedName>
        <fullName evidence="4">Transposase</fullName>
    </recommendedName>
</protein>
<name>A0ABS6CJX9_9ACTN</name>
<comment type="caution">
    <text evidence="2">The sequence shown here is derived from an EMBL/GenBank/DDBJ whole genome shotgun (WGS) entry which is preliminary data.</text>
</comment>
<dbReference type="RefSeq" id="WP_216344135.1">
    <property type="nucleotide sequence ID" value="NZ_JAHLEM010000281.1"/>
</dbReference>
<dbReference type="Proteomes" id="UP000720508">
    <property type="component" value="Unassembled WGS sequence"/>
</dbReference>